<dbReference type="Proteomes" id="UP000799757">
    <property type="component" value="Unassembled WGS sequence"/>
</dbReference>
<reference evidence="2" key="1">
    <citation type="journal article" date="2020" name="Stud. Mycol.">
        <title>101 Dothideomycetes genomes: a test case for predicting lifestyles and emergence of pathogens.</title>
        <authorList>
            <person name="Haridas S."/>
            <person name="Albert R."/>
            <person name="Binder M."/>
            <person name="Bloem J."/>
            <person name="Labutti K."/>
            <person name="Salamov A."/>
            <person name="Andreopoulos B."/>
            <person name="Baker S."/>
            <person name="Barry K."/>
            <person name="Bills G."/>
            <person name="Bluhm B."/>
            <person name="Cannon C."/>
            <person name="Castanera R."/>
            <person name="Culley D."/>
            <person name="Daum C."/>
            <person name="Ezra D."/>
            <person name="Gonzalez J."/>
            <person name="Henrissat B."/>
            <person name="Kuo A."/>
            <person name="Liang C."/>
            <person name="Lipzen A."/>
            <person name="Lutzoni F."/>
            <person name="Magnuson J."/>
            <person name="Mondo S."/>
            <person name="Nolan M."/>
            <person name="Ohm R."/>
            <person name="Pangilinan J."/>
            <person name="Park H.-J."/>
            <person name="Ramirez L."/>
            <person name="Alfaro M."/>
            <person name="Sun H."/>
            <person name="Tritt A."/>
            <person name="Yoshinaga Y."/>
            <person name="Zwiers L.-H."/>
            <person name="Turgeon B."/>
            <person name="Goodwin S."/>
            <person name="Spatafora J."/>
            <person name="Crous P."/>
            <person name="Grigoriev I."/>
        </authorList>
    </citation>
    <scope>NUCLEOTIDE SEQUENCE</scope>
    <source>
        <strain evidence="2">CBS 109.77</strain>
    </source>
</reference>
<protein>
    <submittedName>
        <fullName evidence="2">Uncharacterized protein</fullName>
    </submittedName>
</protein>
<gene>
    <name evidence="2" type="ORF">K505DRAFT_416009</name>
</gene>
<dbReference type="EMBL" id="MU001839">
    <property type="protein sequence ID" value="KAF2796140.1"/>
    <property type="molecule type" value="Genomic_DNA"/>
</dbReference>
<evidence type="ECO:0000256" key="1">
    <source>
        <dbReference type="SAM" id="MobiDB-lite"/>
    </source>
</evidence>
<organism evidence="2 3">
    <name type="scientific">Melanomma pulvis-pyrius CBS 109.77</name>
    <dbReference type="NCBI Taxonomy" id="1314802"/>
    <lineage>
        <taxon>Eukaryota</taxon>
        <taxon>Fungi</taxon>
        <taxon>Dikarya</taxon>
        <taxon>Ascomycota</taxon>
        <taxon>Pezizomycotina</taxon>
        <taxon>Dothideomycetes</taxon>
        <taxon>Pleosporomycetidae</taxon>
        <taxon>Pleosporales</taxon>
        <taxon>Melanommataceae</taxon>
        <taxon>Melanomma</taxon>
    </lineage>
</organism>
<evidence type="ECO:0000313" key="2">
    <source>
        <dbReference type="EMBL" id="KAF2796140.1"/>
    </source>
</evidence>
<dbReference type="AlphaFoldDB" id="A0A6A6XHZ7"/>
<accession>A0A6A6XHZ7</accession>
<keyword evidence="3" id="KW-1185">Reference proteome</keyword>
<feature type="region of interest" description="Disordered" evidence="1">
    <location>
        <begin position="1"/>
        <end position="31"/>
    </location>
</feature>
<proteinExistence type="predicted"/>
<sequence>MDASVGGGWSHASCRRTSAPSDHEEEVPRERMLPTVSGQVAGQLQFNTYATQRVTHASTQCQAQALAARYSIRPVRTQSGIVHVWHNKCPQREHLKSKPCQSLFDKYEASSRTCPDIAQTIFVIDLSSRQHAIEFFYSTIYYIIHYILGNNKASLPKDIIKKKVFKLKGQNGRLRAGLLVTHLDATKPHDIDMRDIDPSGIFDALNSAGRPEVGSWKYEEGLEKCLGLGADAMQALSCYRAHARFEVPTPQDKTAGGATVEEHEASGVVQSTWSHPVDMASEIWPYTTKPFKVEEDLKLDKDGVVPDIRLDCKLEGRAGRLEGTSIENGPQIRIHPVITPIIVRGWSTIIDWTTQGRRIHGGLDAKHPR</sequence>
<name>A0A6A6XHZ7_9PLEO</name>
<evidence type="ECO:0000313" key="3">
    <source>
        <dbReference type="Proteomes" id="UP000799757"/>
    </source>
</evidence>